<feature type="domain" description="Peptidase M48" evidence="13">
    <location>
        <begin position="67"/>
        <end position="270"/>
    </location>
</feature>
<keyword evidence="6 12" id="KW-0479">Metal-binding</keyword>
<dbReference type="GO" id="GO:0008270">
    <property type="term" value="F:zinc ion binding"/>
    <property type="evidence" value="ECO:0007669"/>
    <property type="project" value="UniProtKB-UniRule"/>
</dbReference>
<comment type="subcellular location">
    <subcellularLocation>
        <location evidence="1 12">Cell membrane</location>
        <topology evidence="1 12">Multi-pass membrane protein</topology>
    </subcellularLocation>
</comment>
<dbReference type="Pfam" id="PF01435">
    <property type="entry name" value="Peptidase_M48"/>
    <property type="match status" value="1"/>
</dbReference>
<dbReference type="InterPro" id="IPR022919">
    <property type="entry name" value="Pept_M48_protease_HtpX"/>
</dbReference>
<evidence type="ECO:0000256" key="12">
    <source>
        <dbReference type="HAMAP-Rule" id="MF_00188"/>
    </source>
</evidence>
<accession>A0A1H7VS76</accession>
<feature type="transmembrane region" description="Helical" evidence="12">
    <location>
        <begin position="30"/>
        <end position="47"/>
    </location>
</feature>
<dbReference type="RefSeq" id="WP_093882491.1">
    <property type="nucleotide sequence ID" value="NZ_FOBS01000004.1"/>
</dbReference>
<name>A0A1H7VS76_9BACT</name>
<sequence>MNTLKVILLLASLSGLLMLVGYFVARGTGVVIALVLSALMNFGSYWYSDTIVLRMYSAREVSRQEAPVLYNAVESLSARAKMPKPRIYMISNETPNAFATGRDENHAAVSVTSGILKILNKEELEGVLAHELAHIQHKDILIGSMAATVASAVVLLSRWAVFFGNDEGKGMIPAIAMAIIAPIAATVIQMAISRSREYEADAGSAQITGKPEALAGALRKLTLAARTTPLNANPSTAHMFIVNPLSGDFIRTLFSTHPPIEKRIERLQQMEAAQKD</sequence>
<dbReference type="Proteomes" id="UP000198744">
    <property type="component" value="Unassembled WGS sequence"/>
</dbReference>
<keyword evidence="3 12" id="KW-1003">Cell membrane</keyword>
<protein>
    <recommendedName>
        <fullName evidence="12">Protease HtpX homolog</fullName>
        <ecNumber evidence="12">3.4.24.-</ecNumber>
    </recommendedName>
</protein>
<keyword evidence="8 12" id="KW-0862">Zinc</keyword>
<dbReference type="HAMAP" id="MF_00188">
    <property type="entry name" value="Pept_M48_protease_HtpX"/>
    <property type="match status" value="1"/>
</dbReference>
<evidence type="ECO:0000256" key="5">
    <source>
        <dbReference type="ARBA" id="ARBA00022692"/>
    </source>
</evidence>
<comment type="cofactor">
    <cofactor evidence="12">
        <name>Zn(2+)</name>
        <dbReference type="ChEBI" id="CHEBI:29105"/>
    </cofactor>
    <text evidence="12">Binds 1 zinc ion per subunit.</text>
</comment>
<dbReference type="PANTHER" id="PTHR43221:SF1">
    <property type="entry name" value="PROTEASE HTPX"/>
    <property type="match status" value="1"/>
</dbReference>
<dbReference type="OrthoDB" id="15218at2"/>
<organism evidence="14 15">
    <name type="scientific">Syntrophus gentianae</name>
    <dbReference type="NCBI Taxonomy" id="43775"/>
    <lineage>
        <taxon>Bacteria</taxon>
        <taxon>Pseudomonadati</taxon>
        <taxon>Thermodesulfobacteriota</taxon>
        <taxon>Syntrophia</taxon>
        <taxon>Syntrophales</taxon>
        <taxon>Syntrophaceae</taxon>
        <taxon>Syntrophus</taxon>
    </lineage>
</organism>
<feature type="binding site" evidence="12">
    <location>
        <position position="134"/>
    </location>
    <ligand>
        <name>Zn(2+)</name>
        <dbReference type="ChEBI" id="CHEBI:29105"/>
        <note>catalytic</note>
    </ligand>
</feature>
<feature type="transmembrane region" description="Helical" evidence="12">
    <location>
        <begin position="7"/>
        <end position="24"/>
    </location>
</feature>
<dbReference type="GO" id="GO:0004222">
    <property type="term" value="F:metalloendopeptidase activity"/>
    <property type="evidence" value="ECO:0007669"/>
    <property type="project" value="UniProtKB-UniRule"/>
</dbReference>
<keyword evidence="10 12" id="KW-0482">Metalloprotease</keyword>
<feature type="transmembrane region" description="Helical" evidence="12">
    <location>
        <begin position="172"/>
        <end position="192"/>
    </location>
</feature>
<evidence type="ECO:0000256" key="7">
    <source>
        <dbReference type="ARBA" id="ARBA00022801"/>
    </source>
</evidence>
<comment type="similarity">
    <text evidence="2 12">Belongs to the peptidase M48B family.</text>
</comment>
<keyword evidence="14" id="KW-0346">Stress response</keyword>
<evidence type="ECO:0000256" key="1">
    <source>
        <dbReference type="ARBA" id="ARBA00004651"/>
    </source>
</evidence>
<evidence type="ECO:0000256" key="6">
    <source>
        <dbReference type="ARBA" id="ARBA00022723"/>
    </source>
</evidence>
<dbReference type="InterPro" id="IPR001915">
    <property type="entry name" value="Peptidase_M48"/>
</dbReference>
<feature type="binding site" evidence="12">
    <location>
        <position position="197"/>
    </location>
    <ligand>
        <name>Zn(2+)</name>
        <dbReference type="ChEBI" id="CHEBI:29105"/>
        <note>catalytic</note>
    </ligand>
</feature>
<gene>
    <name evidence="12" type="primary">htpX</name>
    <name evidence="14" type="ORF">SAMN04489760_104136</name>
</gene>
<dbReference type="GO" id="GO:0006508">
    <property type="term" value="P:proteolysis"/>
    <property type="evidence" value="ECO:0007669"/>
    <property type="project" value="UniProtKB-KW"/>
</dbReference>
<evidence type="ECO:0000313" key="15">
    <source>
        <dbReference type="Proteomes" id="UP000198744"/>
    </source>
</evidence>
<dbReference type="AlphaFoldDB" id="A0A1H7VS76"/>
<dbReference type="CDD" id="cd07336">
    <property type="entry name" value="M48B_HtpX_like"/>
    <property type="match status" value="1"/>
</dbReference>
<proteinExistence type="inferred from homology"/>
<dbReference type="STRING" id="43775.SAMN04489760_104136"/>
<keyword evidence="7 12" id="KW-0378">Hydrolase</keyword>
<evidence type="ECO:0000256" key="10">
    <source>
        <dbReference type="ARBA" id="ARBA00023049"/>
    </source>
</evidence>
<keyword evidence="11 12" id="KW-0472">Membrane</keyword>
<dbReference type="GO" id="GO:0005886">
    <property type="term" value="C:plasma membrane"/>
    <property type="evidence" value="ECO:0007669"/>
    <property type="project" value="UniProtKB-SubCell"/>
</dbReference>
<evidence type="ECO:0000256" key="9">
    <source>
        <dbReference type="ARBA" id="ARBA00022989"/>
    </source>
</evidence>
<keyword evidence="5 12" id="KW-0812">Transmembrane</keyword>
<keyword evidence="15" id="KW-1185">Reference proteome</keyword>
<dbReference type="EC" id="3.4.24.-" evidence="12"/>
<evidence type="ECO:0000313" key="14">
    <source>
        <dbReference type="EMBL" id="SEM11647.1"/>
    </source>
</evidence>
<evidence type="ECO:0000256" key="4">
    <source>
        <dbReference type="ARBA" id="ARBA00022670"/>
    </source>
</evidence>
<keyword evidence="4 12" id="KW-0645">Protease</keyword>
<evidence type="ECO:0000259" key="13">
    <source>
        <dbReference type="Pfam" id="PF01435"/>
    </source>
</evidence>
<keyword evidence="9 12" id="KW-1133">Transmembrane helix</keyword>
<evidence type="ECO:0000256" key="2">
    <source>
        <dbReference type="ARBA" id="ARBA00009779"/>
    </source>
</evidence>
<evidence type="ECO:0000256" key="11">
    <source>
        <dbReference type="ARBA" id="ARBA00023136"/>
    </source>
</evidence>
<feature type="binding site" evidence="12">
    <location>
        <position position="130"/>
    </location>
    <ligand>
        <name>Zn(2+)</name>
        <dbReference type="ChEBI" id="CHEBI:29105"/>
        <note>catalytic</note>
    </ligand>
</feature>
<dbReference type="Gene3D" id="3.30.2010.10">
    <property type="entry name" value="Metalloproteases ('zincins'), catalytic domain"/>
    <property type="match status" value="1"/>
</dbReference>
<evidence type="ECO:0000256" key="3">
    <source>
        <dbReference type="ARBA" id="ARBA00022475"/>
    </source>
</evidence>
<reference evidence="14 15" key="1">
    <citation type="submission" date="2016-10" db="EMBL/GenBank/DDBJ databases">
        <authorList>
            <person name="de Groot N.N."/>
        </authorList>
    </citation>
    <scope>NUCLEOTIDE SEQUENCE [LARGE SCALE GENOMIC DNA]</scope>
    <source>
        <strain evidence="14 15">DSM 8423</strain>
    </source>
</reference>
<evidence type="ECO:0000256" key="8">
    <source>
        <dbReference type="ARBA" id="ARBA00022833"/>
    </source>
</evidence>
<feature type="active site" evidence="12">
    <location>
        <position position="131"/>
    </location>
</feature>
<dbReference type="PANTHER" id="PTHR43221">
    <property type="entry name" value="PROTEASE HTPX"/>
    <property type="match status" value="1"/>
</dbReference>
<dbReference type="InterPro" id="IPR050083">
    <property type="entry name" value="HtpX_protease"/>
</dbReference>
<dbReference type="EMBL" id="FOBS01000004">
    <property type="protein sequence ID" value="SEM11647.1"/>
    <property type="molecule type" value="Genomic_DNA"/>
</dbReference>
<feature type="transmembrane region" description="Helical" evidence="12">
    <location>
        <begin position="140"/>
        <end position="160"/>
    </location>
</feature>